<reference evidence="1 2" key="1">
    <citation type="journal article" date="2019" name="Sci. Rep.">
        <title>Orb-weaving spider Araneus ventricosus genome elucidates the spidroin gene catalogue.</title>
        <authorList>
            <person name="Kono N."/>
            <person name="Nakamura H."/>
            <person name="Ohtoshi R."/>
            <person name="Moran D.A.P."/>
            <person name="Shinohara A."/>
            <person name="Yoshida Y."/>
            <person name="Fujiwara M."/>
            <person name="Mori M."/>
            <person name="Tomita M."/>
            <person name="Arakawa K."/>
        </authorList>
    </citation>
    <scope>NUCLEOTIDE SEQUENCE [LARGE SCALE GENOMIC DNA]</scope>
</reference>
<gene>
    <name evidence="1" type="ORF">AVEN_270131_1</name>
</gene>
<evidence type="ECO:0000313" key="2">
    <source>
        <dbReference type="Proteomes" id="UP000499080"/>
    </source>
</evidence>
<keyword evidence="2" id="KW-1185">Reference proteome</keyword>
<name>A0A4Y2KF44_ARAVE</name>
<evidence type="ECO:0000313" key="1">
    <source>
        <dbReference type="EMBL" id="GBN00366.1"/>
    </source>
</evidence>
<proteinExistence type="predicted"/>
<comment type="caution">
    <text evidence="1">The sequence shown here is derived from an EMBL/GenBank/DDBJ whole genome shotgun (WGS) entry which is preliminary data.</text>
</comment>
<sequence>MIVWSSITITSPPILRTISTALFRSIVRDKKNPEWDFVHLPYDTQAVERCAKQNSSVDGFNNCSSLVEYATSPAENLCQQPSCKNPKPLFQFPVEACLIKNNPADVLSRGADARDLRDSDLWWQGPEFLLRDIPDSEEFPCPKDKTFEQELKRNATVSCAVTND</sequence>
<organism evidence="1 2">
    <name type="scientific">Araneus ventricosus</name>
    <name type="common">Orbweaver spider</name>
    <name type="synonym">Epeira ventricosa</name>
    <dbReference type="NCBI Taxonomy" id="182803"/>
    <lineage>
        <taxon>Eukaryota</taxon>
        <taxon>Metazoa</taxon>
        <taxon>Ecdysozoa</taxon>
        <taxon>Arthropoda</taxon>
        <taxon>Chelicerata</taxon>
        <taxon>Arachnida</taxon>
        <taxon>Araneae</taxon>
        <taxon>Araneomorphae</taxon>
        <taxon>Entelegynae</taxon>
        <taxon>Araneoidea</taxon>
        <taxon>Araneidae</taxon>
        <taxon>Araneus</taxon>
    </lineage>
</organism>
<accession>A0A4Y2KF44</accession>
<dbReference type="AlphaFoldDB" id="A0A4Y2KF44"/>
<dbReference type="Proteomes" id="UP000499080">
    <property type="component" value="Unassembled WGS sequence"/>
</dbReference>
<dbReference type="EMBL" id="BGPR01004510">
    <property type="protein sequence ID" value="GBN00366.1"/>
    <property type="molecule type" value="Genomic_DNA"/>
</dbReference>
<protein>
    <submittedName>
        <fullName evidence="1">Uncharacterized protein</fullName>
    </submittedName>
</protein>
<dbReference type="OrthoDB" id="6428721at2759"/>